<evidence type="ECO:0000313" key="1">
    <source>
        <dbReference type="EMBL" id="GAA1963789.1"/>
    </source>
</evidence>
<dbReference type="SUPFAM" id="SSF54593">
    <property type="entry name" value="Glyoxalase/Bleomycin resistance protein/Dihydroxybiphenyl dioxygenase"/>
    <property type="match status" value="2"/>
</dbReference>
<gene>
    <name evidence="1" type="ORF">GCM10009717_33250</name>
</gene>
<accession>A0ABN2R5B6</accession>
<dbReference type="EMBL" id="BAAAMK010000009">
    <property type="protein sequence ID" value="GAA1963789.1"/>
    <property type="molecule type" value="Genomic_DNA"/>
</dbReference>
<reference evidence="1 2" key="1">
    <citation type="journal article" date="2019" name="Int. J. Syst. Evol. Microbiol.">
        <title>The Global Catalogue of Microorganisms (GCM) 10K type strain sequencing project: providing services to taxonomists for standard genome sequencing and annotation.</title>
        <authorList>
            <consortium name="The Broad Institute Genomics Platform"/>
            <consortium name="The Broad Institute Genome Sequencing Center for Infectious Disease"/>
            <person name="Wu L."/>
            <person name="Ma J."/>
        </authorList>
    </citation>
    <scope>NUCLEOTIDE SEQUENCE [LARGE SCALE GENOMIC DNA]</scope>
    <source>
        <strain evidence="1 2">JCM 13584</strain>
    </source>
</reference>
<dbReference type="InterPro" id="IPR029068">
    <property type="entry name" value="Glyas_Bleomycin-R_OHBP_Dase"/>
</dbReference>
<proteinExistence type="predicted"/>
<keyword evidence="2" id="KW-1185">Reference proteome</keyword>
<dbReference type="PANTHER" id="PTHR36503">
    <property type="entry name" value="BLR2520 PROTEIN"/>
    <property type="match status" value="1"/>
</dbReference>
<dbReference type="Gene3D" id="3.10.180.10">
    <property type="entry name" value="2,3-Dihydroxybiphenyl 1,2-Dioxygenase, domain 1"/>
    <property type="match status" value="1"/>
</dbReference>
<protein>
    <submittedName>
        <fullName evidence="1">Glyoxalase</fullName>
    </submittedName>
</protein>
<dbReference type="PANTHER" id="PTHR36503:SF1">
    <property type="entry name" value="BLR2520 PROTEIN"/>
    <property type="match status" value="1"/>
</dbReference>
<dbReference type="RefSeq" id="WP_157415859.1">
    <property type="nucleotide sequence ID" value="NZ_BAAAMK010000009.1"/>
</dbReference>
<organism evidence="1 2">
    <name type="scientific">Agromyces allii</name>
    <dbReference type="NCBI Taxonomy" id="393607"/>
    <lineage>
        <taxon>Bacteria</taxon>
        <taxon>Bacillati</taxon>
        <taxon>Actinomycetota</taxon>
        <taxon>Actinomycetes</taxon>
        <taxon>Micrococcales</taxon>
        <taxon>Microbacteriaceae</taxon>
        <taxon>Agromyces</taxon>
    </lineage>
</organism>
<name>A0ABN2R5B6_9MICO</name>
<comment type="caution">
    <text evidence="1">The sequence shown here is derived from an EMBL/GenBank/DDBJ whole genome shotgun (WGS) entry which is preliminary data.</text>
</comment>
<dbReference type="Proteomes" id="UP001499954">
    <property type="component" value="Unassembled WGS sequence"/>
</dbReference>
<evidence type="ECO:0000313" key="2">
    <source>
        <dbReference type="Proteomes" id="UP001499954"/>
    </source>
</evidence>
<sequence length="220" mass="22900">MNTEATTTTIDHLVVETDDTERARAFYAAAFDLGDRIRVRRSEAPTSGFRGFTISLLASQPANVHALYDSAIAAGATAVKPVSKSLWGVGGTFRAPDGSVWTIATSSKKDTTPAEREIDSIVLLLGPADVGAAKRFYTERGLRAGKSFGAYVEFELPGSPVQFGLNARKALAKAAGVPLDGDGSHRLAIGGGAAAFSDLDGFAWEPAADATSVAPVSPVE</sequence>